<keyword evidence="11" id="KW-0378">Hydrolase</keyword>
<dbReference type="InterPro" id="IPR036628">
    <property type="entry name" value="Clp_N_dom_sf"/>
</dbReference>
<evidence type="ECO:0000313" key="12">
    <source>
        <dbReference type="Proteomes" id="UP001597100"/>
    </source>
</evidence>
<dbReference type="InterPro" id="IPR001943">
    <property type="entry name" value="UVR_dom"/>
</dbReference>
<dbReference type="SMART" id="SM00382">
    <property type="entry name" value="AAA"/>
    <property type="match status" value="2"/>
</dbReference>
<dbReference type="Gene3D" id="1.10.1780.10">
    <property type="entry name" value="Clp, N-terminal domain"/>
    <property type="match status" value="1"/>
</dbReference>
<dbReference type="PROSITE" id="PS50151">
    <property type="entry name" value="UVR"/>
    <property type="match status" value="1"/>
</dbReference>
<keyword evidence="2 6" id="KW-0547">Nucleotide-binding</keyword>
<name>A0ABW3ID22_9FLAO</name>
<evidence type="ECO:0000256" key="1">
    <source>
        <dbReference type="ARBA" id="ARBA00022737"/>
    </source>
</evidence>
<gene>
    <name evidence="11" type="ORF">ACFQ1G_01800</name>
</gene>
<organism evidence="11 12">
    <name type="scientific">Salinimicrobium gaetbulicola</name>
    <dbReference type="NCBI Taxonomy" id="999702"/>
    <lineage>
        <taxon>Bacteria</taxon>
        <taxon>Pseudomonadati</taxon>
        <taxon>Bacteroidota</taxon>
        <taxon>Flavobacteriia</taxon>
        <taxon>Flavobacteriales</taxon>
        <taxon>Flavobacteriaceae</taxon>
        <taxon>Salinimicrobium</taxon>
    </lineage>
</organism>
<comment type="caution">
    <text evidence="11">The sequence shown here is derived from an EMBL/GenBank/DDBJ whole genome shotgun (WGS) entry which is preliminary data.</text>
</comment>
<evidence type="ECO:0000259" key="9">
    <source>
        <dbReference type="PROSITE" id="PS50151"/>
    </source>
</evidence>
<dbReference type="EMBL" id="JBHTJP010000032">
    <property type="protein sequence ID" value="MFD0975512.1"/>
    <property type="molecule type" value="Genomic_DNA"/>
</dbReference>
<evidence type="ECO:0000256" key="5">
    <source>
        <dbReference type="PROSITE-ProRule" id="PRU01251"/>
    </source>
</evidence>
<evidence type="ECO:0000256" key="4">
    <source>
        <dbReference type="ARBA" id="ARBA00023186"/>
    </source>
</evidence>
<evidence type="ECO:0000256" key="6">
    <source>
        <dbReference type="RuleBase" id="RU004432"/>
    </source>
</evidence>
<dbReference type="Pfam" id="PF02861">
    <property type="entry name" value="Clp_N"/>
    <property type="match status" value="1"/>
</dbReference>
<evidence type="ECO:0000259" key="10">
    <source>
        <dbReference type="PROSITE" id="PS51903"/>
    </source>
</evidence>
<dbReference type="Proteomes" id="UP001597100">
    <property type="component" value="Unassembled WGS sequence"/>
</dbReference>
<accession>A0ABW3ID22</accession>
<dbReference type="PANTHER" id="PTHR11638:SF18">
    <property type="entry name" value="HEAT SHOCK PROTEIN 104"/>
    <property type="match status" value="1"/>
</dbReference>
<dbReference type="PROSITE" id="PS00870">
    <property type="entry name" value="CLPAB_1"/>
    <property type="match status" value="1"/>
</dbReference>
<evidence type="ECO:0000256" key="7">
    <source>
        <dbReference type="SAM" id="Coils"/>
    </source>
</evidence>
<dbReference type="InterPro" id="IPR027417">
    <property type="entry name" value="P-loop_NTPase"/>
</dbReference>
<dbReference type="PRINTS" id="PR00300">
    <property type="entry name" value="CLPPROTEASEA"/>
</dbReference>
<dbReference type="Gene3D" id="4.10.860.10">
    <property type="entry name" value="UVR domain"/>
    <property type="match status" value="1"/>
</dbReference>
<dbReference type="PROSITE" id="PS51903">
    <property type="entry name" value="CLP_R"/>
    <property type="match status" value="1"/>
</dbReference>
<dbReference type="SMART" id="SM01086">
    <property type="entry name" value="ClpB_D2-small"/>
    <property type="match status" value="1"/>
</dbReference>
<dbReference type="Gene3D" id="1.10.8.60">
    <property type="match status" value="2"/>
</dbReference>
<evidence type="ECO:0000313" key="11">
    <source>
        <dbReference type="EMBL" id="MFD0975512.1"/>
    </source>
</evidence>
<dbReference type="SUPFAM" id="SSF81923">
    <property type="entry name" value="Double Clp-N motif"/>
    <property type="match status" value="1"/>
</dbReference>
<keyword evidence="4 6" id="KW-0143">Chaperone</keyword>
<evidence type="ECO:0000256" key="2">
    <source>
        <dbReference type="ARBA" id="ARBA00022741"/>
    </source>
</evidence>
<protein>
    <submittedName>
        <fullName evidence="11">ATP-dependent Clp protease ATP-binding subunit</fullName>
    </submittedName>
</protein>
<keyword evidence="12" id="KW-1185">Reference proteome</keyword>
<dbReference type="PANTHER" id="PTHR11638">
    <property type="entry name" value="ATP-DEPENDENT CLP PROTEASE"/>
    <property type="match status" value="1"/>
</dbReference>
<dbReference type="InterPro" id="IPR018368">
    <property type="entry name" value="ClpA/B_CS1"/>
</dbReference>
<dbReference type="InterPro" id="IPR004176">
    <property type="entry name" value="Clp_R_N"/>
</dbReference>
<dbReference type="Pfam" id="PF17871">
    <property type="entry name" value="AAA_lid_9"/>
    <property type="match status" value="1"/>
</dbReference>
<dbReference type="InterPro" id="IPR041546">
    <property type="entry name" value="ClpA/ClpB_AAA_lid"/>
</dbReference>
<feature type="region of interest" description="Disordered" evidence="8">
    <location>
        <begin position="155"/>
        <end position="193"/>
    </location>
</feature>
<dbReference type="RefSeq" id="WP_380736534.1">
    <property type="nucleotide sequence ID" value="NZ_JBHTJP010000032.1"/>
</dbReference>
<dbReference type="InterPro" id="IPR028299">
    <property type="entry name" value="ClpA/B_CS2"/>
</dbReference>
<dbReference type="GO" id="GO:0006508">
    <property type="term" value="P:proteolysis"/>
    <property type="evidence" value="ECO:0007669"/>
    <property type="project" value="UniProtKB-KW"/>
</dbReference>
<keyword evidence="7" id="KW-0175">Coiled coil</keyword>
<dbReference type="InterPro" id="IPR050130">
    <property type="entry name" value="ClpA_ClpB"/>
</dbReference>
<dbReference type="GO" id="GO:0008233">
    <property type="term" value="F:peptidase activity"/>
    <property type="evidence" value="ECO:0007669"/>
    <property type="project" value="UniProtKB-KW"/>
</dbReference>
<feature type="domain" description="UVR" evidence="9">
    <location>
        <begin position="449"/>
        <end position="484"/>
    </location>
</feature>
<evidence type="ECO:0000256" key="8">
    <source>
        <dbReference type="SAM" id="MobiDB-lite"/>
    </source>
</evidence>
<sequence length="851" mass="95678">MDDNFSPRVKDVIAYSKEEALRLGHDFIGTEHLMLGLLRDGDGKAINILNALDVDLSHLRRKVEILSPANPNATVESNEKRNLHLTRQAERALKTTFLEAKLFQSSSINTAHLLLCILRNENDPTTKLLNKLKVDYDGVKDQFKYMITNDDDYIDSPSAESFSDEDATSDDPGKSNPFAGGSPGKSNKKSKTPVLDNFGRDLTALAELDKLDPVVGREKEIERVSQILSRRKKNNPLLIGEPGVGKSAIAEGLALRIVKRKVSRILFDKRVVTLDLASLVAGTKYRGQFEERMKAVMNELEKNDDIILFIDEIHTIVGAGGATGSLDASNMFKPALARGEIQCIGATTLDEYRQYIEKDGALERRFQKVIVEPTTVEETIKILNNIKDKYEEHHHVTYTNEAIEACVKLTNRYMTDRFLPDKAIDALDEAGSRVHITNIDVPKQILELERKLEEVRELKNSVVKKQKYEEAAKLRDDEKNIEKELAKAQERWEEESKLHRETVTEDNVADVISMMTGVPVNRIAQTEINKLAQLPDLIKGKVIGQDEAVGKVVKAIQRNRAGLKDPNKPIGSFIFLGQTGVGKTQLAKILSRELFDNEDALIRIDMSEYMEKFAVSRLIGAPPGYVGYEEGGQLTEKVRRKPYAVILLDEVEKAHPDVFNMLLQVLDDGYLTDSLGRKIDFRNTIIIMTSNIGARKLKDFGQGVGFGTAAKKSQVDENARGVIENALKKAFAPEFLNRVDDVVIFNPLEQEDIYKIIDIELEKLFGRIGALGYELKLSKKAKDYIAEKGFDKQYGARPLNRAIQKYIEDALAEEIITSHITEGDKVFMDLDEEKKELTIKVEKPKKETNPE</sequence>
<evidence type="ECO:0000256" key="3">
    <source>
        <dbReference type="ARBA" id="ARBA00022840"/>
    </source>
</evidence>
<keyword evidence="11" id="KW-0645">Protease</keyword>
<feature type="domain" description="Clp R" evidence="10">
    <location>
        <begin position="1"/>
        <end position="149"/>
    </location>
</feature>
<comment type="similarity">
    <text evidence="6">Belongs to the ClpA/ClpB family.</text>
</comment>
<dbReference type="Pfam" id="PF00004">
    <property type="entry name" value="AAA"/>
    <property type="match status" value="1"/>
</dbReference>
<reference evidence="12" key="1">
    <citation type="journal article" date="2019" name="Int. J. Syst. Evol. Microbiol.">
        <title>The Global Catalogue of Microorganisms (GCM) 10K type strain sequencing project: providing services to taxonomists for standard genome sequencing and annotation.</title>
        <authorList>
            <consortium name="The Broad Institute Genomics Platform"/>
            <consortium name="The Broad Institute Genome Sequencing Center for Infectious Disease"/>
            <person name="Wu L."/>
            <person name="Ma J."/>
        </authorList>
    </citation>
    <scope>NUCLEOTIDE SEQUENCE [LARGE SCALE GENOMIC DNA]</scope>
    <source>
        <strain evidence="12">CCUG 60898</strain>
    </source>
</reference>
<feature type="coiled-coil region" evidence="7">
    <location>
        <begin position="445"/>
        <end position="498"/>
    </location>
</feature>
<dbReference type="SUPFAM" id="SSF52540">
    <property type="entry name" value="P-loop containing nucleoside triphosphate hydrolases"/>
    <property type="match status" value="2"/>
</dbReference>
<dbReference type="GO" id="GO:0005524">
    <property type="term" value="F:ATP binding"/>
    <property type="evidence" value="ECO:0007669"/>
    <property type="project" value="UniProtKB-KW"/>
</dbReference>
<keyword evidence="1 5" id="KW-0677">Repeat</keyword>
<dbReference type="InterPro" id="IPR019489">
    <property type="entry name" value="Clp_ATPase_C"/>
</dbReference>
<dbReference type="PROSITE" id="PS00871">
    <property type="entry name" value="CLPAB_2"/>
    <property type="match status" value="1"/>
</dbReference>
<dbReference type="Pfam" id="PF07724">
    <property type="entry name" value="AAA_2"/>
    <property type="match status" value="1"/>
</dbReference>
<dbReference type="CDD" id="cd00009">
    <property type="entry name" value="AAA"/>
    <property type="match status" value="1"/>
</dbReference>
<dbReference type="InterPro" id="IPR003959">
    <property type="entry name" value="ATPase_AAA_core"/>
</dbReference>
<dbReference type="InterPro" id="IPR003593">
    <property type="entry name" value="AAA+_ATPase"/>
</dbReference>
<proteinExistence type="inferred from homology"/>
<dbReference type="Pfam" id="PF10431">
    <property type="entry name" value="ClpB_D2-small"/>
    <property type="match status" value="1"/>
</dbReference>
<dbReference type="Gene3D" id="3.40.50.300">
    <property type="entry name" value="P-loop containing nucleotide triphosphate hydrolases"/>
    <property type="match status" value="2"/>
</dbReference>
<keyword evidence="3 6" id="KW-0067">ATP-binding</keyword>
<dbReference type="CDD" id="cd19499">
    <property type="entry name" value="RecA-like_ClpB_Hsp104-like"/>
    <property type="match status" value="1"/>
</dbReference>
<dbReference type="InterPro" id="IPR001270">
    <property type="entry name" value="ClpA/B"/>
</dbReference>